<dbReference type="RefSeq" id="WP_151650247.1">
    <property type="nucleotide sequence ID" value="NZ_CP044543.1"/>
</dbReference>
<dbReference type="Proteomes" id="UP000325641">
    <property type="component" value="Chromosome"/>
</dbReference>
<dbReference type="InterPro" id="IPR029052">
    <property type="entry name" value="Metallo-depent_PP-like"/>
</dbReference>
<reference evidence="3" key="1">
    <citation type="submission" date="2019-10" db="EMBL/GenBank/DDBJ databases">
        <title>Complete Genome Sequence of Bradyrhizobium betae type strain PL7HG1T.</title>
        <authorList>
            <person name="Bromfield E.S.P."/>
            <person name="Cloutier S."/>
        </authorList>
    </citation>
    <scope>NUCLEOTIDE SEQUENCE [LARGE SCALE GENOMIC DNA]</scope>
    <source>
        <strain evidence="3">PL7HG1</strain>
    </source>
</reference>
<gene>
    <name evidence="2" type="ORF">F8237_33205</name>
</gene>
<organism evidence="2 3">
    <name type="scientific">Bradyrhizobium betae</name>
    <dbReference type="NCBI Taxonomy" id="244734"/>
    <lineage>
        <taxon>Bacteria</taxon>
        <taxon>Pseudomonadati</taxon>
        <taxon>Pseudomonadota</taxon>
        <taxon>Alphaproteobacteria</taxon>
        <taxon>Hyphomicrobiales</taxon>
        <taxon>Nitrobacteraceae</taxon>
        <taxon>Bradyrhizobium</taxon>
    </lineage>
</organism>
<dbReference type="OrthoDB" id="356681at2"/>
<protein>
    <submittedName>
        <fullName evidence="2">Metallophosphoesterase</fullName>
    </submittedName>
</protein>
<feature type="domain" description="Calcineurin-like phosphoesterase" evidence="1">
    <location>
        <begin position="1"/>
        <end position="227"/>
    </location>
</feature>
<dbReference type="AlphaFoldDB" id="A0A5P6PHJ4"/>
<dbReference type="SUPFAM" id="SSF56300">
    <property type="entry name" value="Metallo-dependent phosphatases"/>
    <property type="match status" value="1"/>
</dbReference>
<dbReference type="Gene3D" id="3.60.21.10">
    <property type="match status" value="1"/>
</dbReference>
<dbReference type="PANTHER" id="PTHR37844:SF2">
    <property type="entry name" value="SER_THR PROTEIN PHOSPHATASE SUPERFAMILY (AFU_ORTHOLOGUE AFUA_1G14840)"/>
    <property type="match status" value="1"/>
</dbReference>
<evidence type="ECO:0000313" key="2">
    <source>
        <dbReference type="EMBL" id="QFI76833.1"/>
    </source>
</evidence>
<dbReference type="KEGG" id="bbet:F8237_33205"/>
<dbReference type="EMBL" id="CP044543">
    <property type="protein sequence ID" value="QFI76833.1"/>
    <property type="molecule type" value="Genomic_DNA"/>
</dbReference>
<evidence type="ECO:0000259" key="1">
    <source>
        <dbReference type="Pfam" id="PF00149"/>
    </source>
</evidence>
<dbReference type="GO" id="GO:0016787">
    <property type="term" value="F:hydrolase activity"/>
    <property type="evidence" value="ECO:0007669"/>
    <property type="project" value="InterPro"/>
</dbReference>
<accession>A0A5P6PHJ4</accession>
<sequence>MRIWTMSDLHIETARGWDLPSPSKRPTYDVFVCAGDLMPGFARGVKWLAERIDDHPVVVVAGNHEFFGRDIDREIEKAREAAFGTNVVVLDDEAKLIGGKGGVLIAGAVGWTDFDLYGTPEKSMLAAAASMNDYRRIRTDRYARRLRPRDTLARHRKTREFISSTFGGPKTSKRLLVTHHPFHAFGGRSRPASTTDEQDLLGPAYASRCPEMFAVGLDAAISGHTHVSFELAVEGVKLIANCKGYGPWDAVSRWENDDFDPCFTFDI</sequence>
<dbReference type="Pfam" id="PF00149">
    <property type="entry name" value="Metallophos"/>
    <property type="match status" value="1"/>
</dbReference>
<name>A0A5P6PHJ4_9BRAD</name>
<dbReference type="InterPro" id="IPR004843">
    <property type="entry name" value="Calcineurin-like_PHP"/>
</dbReference>
<proteinExistence type="predicted"/>
<dbReference type="PANTHER" id="PTHR37844">
    <property type="entry name" value="SER/THR PROTEIN PHOSPHATASE SUPERFAMILY (AFU_ORTHOLOGUE AFUA_1G14840)"/>
    <property type="match status" value="1"/>
</dbReference>
<evidence type="ECO:0000313" key="3">
    <source>
        <dbReference type="Proteomes" id="UP000325641"/>
    </source>
</evidence>